<organism evidence="1 2">
    <name type="scientific">Pleurodeles waltl</name>
    <name type="common">Iberian ribbed newt</name>
    <dbReference type="NCBI Taxonomy" id="8319"/>
    <lineage>
        <taxon>Eukaryota</taxon>
        <taxon>Metazoa</taxon>
        <taxon>Chordata</taxon>
        <taxon>Craniata</taxon>
        <taxon>Vertebrata</taxon>
        <taxon>Euteleostomi</taxon>
        <taxon>Amphibia</taxon>
        <taxon>Batrachia</taxon>
        <taxon>Caudata</taxon>
        <taxon>Salamandroidea</taxon>
        <taxon>Salamandridae</taxon>
        <taxon>Pleurodelinae</taxon>
        <taxon>Pleurodeles</taxon>
    </lineage>
</organism>
<protein>
    <submittedName>
        <fullName evidence="1">Uncharacterized protein</fullName>
    </submittedName>
</protein>
<proteinExistence type="predicted"/>
<evidence type="ECO:0000313" key="2">
    <source>
        <dbReference type="Proteomes" id="UP001066276"/>
    </source>
</evidence>
<comment type="caution">
    <text evidence="1">The sequence shown here is derived from an EMBL/GenBank/DDBJ whole genome shotgun (WGS) entry which is preliminary data.</text>
</comment>
<keyword evidence="2" id="KW-1185">Reference proteome</keyword>
<gene>
    <name evidence="1" type="ORF">NDU88_006491</name>
</gene>
<reference evidence="1" key="1">
    <citation type="journal article" date="2022" name="bioRxiv">
        <title>Sequencing and chromosome-scale assembly of the giantPleurodeles waltlgenome.</title>
        <authorList>
            <person name="Brown T."/>
            <person name="Elewa A."/>
            <person name="Iarovenko S."/>
            <person name="Subramanian E."/>
            <person name="Araus A.J."/>
            <person name="Petzold A."/>
            <person name="Susuki M."/>
            <person name="Suzuki K.-i.T."/>
            <person name="Hayashi T."/>
            <person name="Toyoda A."/>
            <person name="Oliveira C."/>
            <person name="Osipova E."/>
            <person name="Leigh N.D."/>
            <person name="Simon A."/>
            <person name="Yun M.H."/>
        </authorList>
    </citation>
    <scope>NUCLEOTIDE SEQUENCE</scope>
    <source>
        <strain evidence="1">20211129_DDA</strain>
        <tissue evidence="1">Liver</tissue>
    </source>
</reference>
<name>A0AAV7MDF8_PLEWA</name>
<evidence type="ECO:0000313" key="1">
    <source>
        <dbReference type="EMBL" id="KAJ1101423.1"/>
    </source>
</evidence>
<dbReference type="Proteomes" id="UP001066276">
    <property type="component" value="Chromosome 10"/>
</dbReference>
<dbReference type="EMBL" id="JANPWB010000014">
    <property type="protein sequence ID" value="KAJ1101423.1"/>
    <property type="molecule type" value="Genomic_DNA"/>
</dbReference>
<sequence>MEPDRCCPRDHLKAKQAWFVLFNAARAVLKCPELAVVPRHYTGDEGDGLTCQNCPQLPHFTVLVRQG</sequence>
<accession>A0AAV7MDF8</accession>
<dbReference type="AlphaFoldDB" id="A0AAV7MDF8"/>